<evidence type="ECO:0000313" key="9">
    <source>
        <dbReference type="Proteomes" id="UP000529637"/>
    </source>
</evidence>
<dbReference type="Pfam" id="PF01546">
    <property type="entry name" value="Peptidase_M20"/>
    <property type="match status" value="1"/>
</dbReference>
<evidence type="ECO:0000313" key="8">
    <source>
        <dbReference type="EMBL" id="NUZ05430.1"/>
    </source>
</evidence>
<dbReference type="SUPFAM" id="SSF55031">
    <property type="entry name" value="Bacterial exopeptidase dimerisation domain"/>
    <property type="match status" value="1"/>
</dbReference>
<keyword evidence="9" id="KW-1185">Reference proteome</keyword>
<sequence length="419" mass="44185">MTFRPLARLAPLAFAIRTFLASGSALAAPDAKLLAAAQQAQPALVETLRGLVSIESGSGDVAGLAKIADVLDQRLKALGFTTRRHKSPVGAQADTVVGTLAGTGTRRIMLQGHMDTVYREGVLKEQPIRLDGNKLYGPGIADDKGGIAVVLHALQILRDAGWRDYASLTVLFNPDEEVGSRGSGELIASLAGEQDFVLSCEPTAAKEVAKTEALLLGAAGTATATLEVKGRAAHAGAAPELGRNAILEIAHQMLATRDLQKEIPGVTLNWTNVISNKATNQIPELATAIGDVRITTPGAEQKLDAALRAKVAETRLIPDTQTTATLVVGRPAFLAGPRGRALGERAQAIYRELDRDLALVPMTGGATDAAFAARPGKAVVLESFGLAGFGYHARDEYVELDSIVPRLYLMTRLLQEIAK</sequence>
<dbReference type="Gene3D" id="3.30.70.360">
    <property type="match status" value="1"/>
</dbReference>
<feature type="signal peptide" evidence="6">
    <location>
        <begin position="1"/>
        <end position="27"/>
    </location>
</feature>
<comment type="cofactor">
    <cofactor evidence="1">
        <name>Zn(2+)</name>
        <dbReference type="ChEBI" id="CHEBI:29105"/>
    </cofactor>
</comment>
<dbReference type="Pfam" id="PF07687">
    <property type="entry name" value="M20_dimer"/>
    <property type="match status" value="1"/>
</dbReference>
<evidence type="ECO:0000256" key="4">
    <source>
        <dbReference type="ARBA" id="ARBA00022833"/>
    </source>
</evidence>
<feature type="active site" description="Proton acceptor" evidence="5">
    <location>
        <position position="176"/>
    </location>
</feature>
<dbReference type="PANTHER" id="PTHR43808">
    <property type="entry name" value="ACETYLORNITHINE DEACETYLASE"/>
    <property type="match status" value="1"/>
</dbReference>
<evidence type="ECO:0000256" key="3">
    <source>
        <dbReference type="ARBA" id="ARBA00022801"/>
    </source>
</evidence>
<dbReference type="CDD" id="cd03885">
    <property type="entry name" value="M20_CPDG2"/>
    <property type="match status" value="1"/>
</dbReference>
<name>A0A7Y6NLM9_9BURK</name>
<dbReference type="PROSITE" id="PS00759">
    <property type="entry name" value="ARGE_DAPE_CPG2_2"/>
    <property type="match status" value="1"/>
</dbReference>
<evidence type="ECO:0000256" key="5">
    <source>
        <dbReference type="PIRSR" id="PIRSR037238-1"/>
    </source>
</evidence>
<reference evidence="8 9" key="1">
    <citation type="submission" date="2020-06" db="EMBL/GenBank/DDBJ databases">
        <title>Schlegella sp. ID0723 isolated from air conditioner.</title>
        <authorList>
            <person name="Kim D.Y."/>
            <person name="Kim D.-U."/>
        </authorList>
    </citation>
    <scope>NUCLEOTIDE SEQUENCE [LARGE SCALE GENOMIC DNA]</scope>
    <source>
        <strain evidence="8 9">ID0723</strain>
    </source>
</reference>
<gene>
    <name evidence="8" type="ORF">HQN59_06600</name>
</gene>
<dbReference type="GO" id="GO:0016787">
    <property type="term" value="F:hydrolase activity"/>
    <property type="evidence" value="ECO:0007669"/>
    <property type="project" value="UniProtKB-KW"/>
</dbReference>
<evidence type="ECO:0000256" key="2">
    <source>
        <dbReference type="ARBA" id="ARBA00022723"/>
    </source>
</evidence>
<dbReference type="PIRSF" id="PIRSF037238">
    <property type="entry name" value="Carboxypeptidase_G2"/>
    <property type="match status" value="1"/>
</dbReference>
<keyword evidence="4" id="KW-0862">Zinc</keyword>
<keyword evidence="6" id="KW-0732">Signal</keyword>
<dbReference type="RefSeq" id="WP_176067268.1">
    <property type="nucleotide sequence ID" value="NZ_JABWMJ010000002.1"/>
</dbReference>
<organism evidence="8 9">
    <name type="scientific">Piscinibacter koreensis</name>
    <dbReference type="NCBI Taxonomy" id="2742824"/>
    <lineage>
        <taxon>Bacteria</taxon>
        <taxon>Pseudomonadati</taxon>
        <taxon>Pseudomonadota</taxon>
        <taxon>Betaproteobacteria</taxon>
        <taxon>Burkholderiales</taxon>
        <taxon>Sphaerotilaceae</taxon>
        <taxon>Piscinibacter</taxon>
    </lineage>
</organism>
<dbReference type="InterPro" id="IPR002933">
    <property type="entry name" value="Peptidase_M20"/>
</dbReference>
<dbReference type="Gene3D" id="3.40.630.10">
    <property type="entry name" value="Zn peptidases"/>
    <property type="match status" value="1"/>
</dbReference>
<dbReference type="GO" id="GO:0046872">
    <property type="term" value="F:metal ion binding"/>
    <property type="evidence" value="ECO:0007669"/>
    <property type="project" value="UniProtKB-KW"/>
</dbReference>
<protein>
    <submittedName>
        <fullName evidence="8">M20/M25/M40 family metallo-hydrolase</fullName>
    </submittedName>
</protein>
<dbReference type="NCBIfam" id="NF004788">
    <property type="entry name" value="PRK06133.1"/>
    <property type="match status" value="1"/>
</dbReference>
<keyword evidence="2" id="KW-0479">Metal-binding</keyword>
<dbReference type="InterPro" id="IPR036264">
    <property type="entry name" value="Bact_exopeptidase_dim_dom"/>
</dbReference>
<dbReference type="AlphaFoldDB" id="A0A7Y6NLM9"/>
<dbReference type="InterPro" id="IPR050072">
    <property type="entry name" value="Peptidase_M20A"/>
</dbReference>
<feature type="chain" id="PRO_5031482522" evidence="6">
    <location>
        <begin position="28"/>
        <end position="419"/>
    </location>
</feature>
<evidence type="ECO:0000256" key="6">
    <source>
        <dbReference type="SAM" id="SignalP"/>
    </source>
</evidence>
<accession>A0A7Y6NLM9</accession>
<dbReference type="Proteomes" id="UP000529637">
    <property type="component" value="Unassembled WGS sequence"/>
</dbReference>
<feature type="domain" description="Peptidase M20 dimerisation" evidence="7">
    <location>
        <begin position="218"/>
        <end position="313"/>
    </location>
</feature>
<proteinExistence type="predicted"/>
<dbReference type="InterPro" id="IPR011650">
    <property type="entry name" value="Peptidase_M20_dimer"/>
</dbReference>
<dbReference type="InterPro" id="IPR001261">
    <property type="entry name" value="ArgE/DapE_CS"/>
</dbReference>
<evidence type="ECO:0000256" key="1">
    <source>
        <dbReference type="ARBA" id="ARBA00001947"/>
    </source>
</evidence>
<comment type="caution">
    <text evidence="8">The sequence shown here is derived from an EMBL/GenBank/DDBJ whole genome shotgun (WGS) entry which is preliminary data.</text>
</comment>
<dbReference type="PANTHER" id="PTHR43808:SF10">
    <property type="entry name" value="BLL3749 PROTEIN"/>
    <property type="match status" value="1"/>
</dbReference>
<keyword evidence="3 8" id="KW-0378">Hydrolase</keyword>
<dbReference type="InterPro" id="IPR017150">
    <property type="entry name" value="Pept_M20_glutamate_carboxypep"/>
</dbReference>
<evidence type="ECO:0000259" key="7">
    <source>
        <dbReference type="Pfam" id="PF07687"/>
    </source>
</evidence>
<feature type="active site" evidence="5">
    <location>
        <position position="115"/>
    </location>
</feature>
<dbReference type="SUPFAM" id="SSF53187">
    <property type="entry name" value="Zn-dependent exopeptidases"/>
    <property type="match status" value="1"/>
</dbReference>
<dbReference type="EMBL" id="JABWMJ010000002">
    <property type="protein sequence ID" value="NUZ05430.1"/>
    <property type="molecule type" value="Genomic_DNA"/>
</dbReference>